<name>A0AAW9QCB7_9BURK</name>
<sequence length="520" mass="52343">MTGPLRSPSPLPTHRSGRPPTAARARSPKLALAALAAAAASPAWAQPAGDGDAAAHRRPAAISIGFERITLPKNEGLGLVGTSYLLHLTPNLVIGPAAYGALTGERGGLFTIGGEVAWHQPLGGRWSANAGFYAGGGGGGVAPVGSGLMLRPHVDLLARFGPFRGGLSWSRVSFPSGDIGSTQLGFVLLADTGFGSWPGGATPASRHADGVGLDRVVAVAGVYRPSRSSTRVSGTPMERSVGYVGARFEREFSPGLLAGLETNGAASGGAGGYAEYLGTLAAETGLQGGLFTAGARLGLGMSGGGDVSTGGGFLAKAAVYGNVRLSPSVSLGLEGGLARAPDGRFKASFGAVNLNWQIDGRAQPRQAAAGPAPATRMEWVAGVERYQAARRDGSTRPLENVVLKANRFVGDTVYLTAQVHSAYGGGAGGYTVGLIGAGVQSPAWAGWRAGGEFIVGAGGGGGVDTEGGALLQPTVYVDRALGRATSARLSVGRIDSARGRLGASVAELSFVYTFGVAGAR</sequence>
<proteinExistence type="predicted"/>
<evidence type="ECO:0000256" key="1">
    <source>
        <dbReference type="SAM" id="MobiDB-lite"/>
    </source>
</evidence>
<evidence type="ECO:0000256" key="2">
    <source>
        <dbReference type="SAM" id="SignalP"/>
    </source>
</evidence>
<comment type="caution">
    <text evidence="3">The sequence shown here is derived from an EMBL/GenBank/DDBJ whole genome shotgun (WGS) entry which is preliminary data.</text>
</comment>
<protein>
    <recommendedName>
        <fullName evidence="5">Capsule assembly protein Wzi</fullName>
    </recommendedName>
</protein>
<keyword evidence="4" id="KW-1185">Reference proteome</keyword>
<accession>A0AAW9QCB7</accession>
<evidence type="ECO:0008006" key="5">
    <source>
        <dbReference type="Google" id="ProtNLM"/>
    </source>
</evidence>
<feature type="region of interest" description="Disordered" evidence="1">
    <location>
        <begin position="1"/>
        <end position="27"/>
    </location>
</feature>
<keyword evidence="2" id="KW-0732">Signal</keyword>
<organism evidence="3 4">
    <name type="scientific">Aquincola agrisoli</name>
    <dbReference type="NCBI Taxonomy" id="3119538"/>
    <lineage>
        <taxon>Bacteria</taxon>
        <taxon>Pseudomonadati</taxon>
        <taxon>Pseudomonadota</taxon>
        <taxon>Betaproteobacteria</taxon>
        <taxon>Burkholderiales</taxon>
        <taxon>Sphaerotilaceae</taxon>
        <taxon>Aquincola</taxon>
    </lineage>
</organism>
<feature type="signal peptide" evidence="2">
    <location>
        <begin position="1"/>
        <end position="45"/>
    </location>
</feature>
<dbReference type="Proteomes" id="UP001336250">
    <property type="component" value="Unassembled WGS sequence"/>
</dbReference>
<reference evidence="3 4" key="1">
    <citation type="submission" date="2024-02" db="EMBL/GenBank/DDBJ databases">
        <title>Genome sequence of Aquincola sp. MAHUQ-54.</title>
        <authorList>
            <person name="Huq M.A."/>
        </authorList>
    </citation>
    <scope>NUCLEOTIDE SEQUENCE [LARGE SCALE GENOMIC DNA]</scope>
    <source>
        <strain evidence="3 4">MAHUQ-54</strain>
    </source>
</reference>
<dbReference type="RefSeq" id="WP_332287789.1">
    <property type="nucleotide sequence ID" value="NZ_JAZIBG010000009.1"/>
</dbReference>
<evidence type="ECO:0000313" key="4">
    <source>
        <dbReference type="Proteomes" id="UP001336250"/>
    </source>
</evidence>
<gene>
    <name evidence="3" type="ORF">V4F39_03120</name>
</gene>
<dbReference type="AlphaFoldDB" id="A0AAW9QCB7"/>
<evidence type="ECO:0000313" key="3">
    <source>
        <dbReference type="EMBL" id="MEF7612887.1"/>
    </source>
</evidence>
<dbReference type="EMBL" id="JAZIBG010000009">
    <property type="protein sequence ID" value="MEF7612887.1"/>
    <property type="molecule type" value="Genomic_DNA"/>
</dbReference>
<feature type="chain" id="PRO_5044027101" description="Capsule assembly protein Wzi" evidence="2">
    <location>
        <begin position="46"/>
        <end position="520"/>
    </location>
</feature>